<name>A0A285K8K5_9ACTN</name>
<dbReference type="InterPro" id="IPR052704">
    <property type="entry name" value="ECF_Sigma-70_Domain"/>
</dbReference>
<accession>A0A285K8K5</accession>
<dbReference type="InterPro" id="IPR032710">
    <property type="entry name" value="NTF2-like_dom_sf"/>
</dbReference>
<organism evidence="1 2">
    <name type="scientific">Paractinoplanes atraurantiacus</name>
    <dbReference type="NCBI Taxonomy" id="1036182"/>
    <lineage>
        <taxon>Bacteria</taxon>
        <taxon>Bacillati</taxon>
        <taxon>Actinomycetota</taxon>
        <taxon>Actinomycetes</taxon>
        <taxon>Micromonosporales</taxon>
        <taxon>Micromonosporaceae</taxon>
        <taxon>Paractinoplanes</taxon>
    </lineage>
</organism>
<evidence type="ECO:0000313" key="1">
    <source>
        <dbReference type="EMBL" id="SNY68888.1"/>
    </source>
</evidence>
<protein>
    <submittedName>
        <fullName evidence="1">RNA polymerase sigma-70 factor, ECF subfamily</fullName>
    </submittedName>
</protein>
<keyword evidence="2" id="KW-1185">Reference proteome</keyword>
<dbReference type="RefSeq" id="WP_097328112.1">
    <property type="nucleotide sequence ID" value="NZ_OBDY01000034.1"/>
</dbReference>
<dbReference type="Proteomes" id="UP000219612">
    <property type="component" value="Unassembled WGS sequence"/>
</dbReference>
<dbReference type="OrthoDB" id="3298440at2"/>
<dbReference type="PANTHER" id="PTHR30173:SF43">
    <property type="entry name" value="ECF RNA POLYMERASE SIGMA FACTOR SIGI-RELATED"/>
    <property type="match status" value="1"/>
</dbReference>
<proteinExistence type="predicted"/>
<gene>
    <name evidence="1" type="ORF">SAMN05421748_13452</name>
</gene>
<sequence>MRPPHDDVVREFLAACRTGEISALRAALHDDAVAMCDGGGAVLAALNPVRGAENVAGLVSVLLCRPGSELTVESVNGRTGLALRRGGRAEAVIAAESAGGLVSALWIVLTPAKLARWHVSTEHG</sequence>
<dbReference type="AlphaFoldDB" id="A0A285K8K5"/>
<dbReference type="EMBL" id="OBDY01000034">
    <property type="protein sequence ID" value="SNY68888.1"/>
    <property type="molecule type" value="Genomic_DNA"/>
</dbReference>
<dbReference type="Gene3D" id="3.10.450.50">
    <property type="match status" value="1"/>
</dbReference>
<dbReference type="PANTHER" id="PTHR30173">
    <property type="entry name" value="SIGMA 19 FACTOR"/>
    <property type="match status" value="1"/>
</dbReference>
<reference evidence="1 2" key="1">
    <citation type="submission" date="2017-09" db="EMBL/GenBank/DDBJ databases">
        <authorList>
            <person name="Ehlers B."/>
            <person name="Leendertz F.H."/>
        </authorList>
    </citation>
    <scope>NUCLEOTIDE SEQUENCE [LARGE SCALE GENOMIC DNA]</scope>
    <source>
        <strain evidence="1 2">CGMCC 4.6857</strain>
    </source>
</reference>
<dbReference type="SUPFAM" id="SSF54427">
    <property type="entry name" value="NTF2-like"/>
    <property type="match status" value="1"/>
</dbReference>
<dbReference type="GO" id="GO:0016987">
    <property type="term" value="F:sigma factor activity"/>
    <property type="evidence" value="ECO:0007669"/>
    <property type="project" value="TreeGrafter"/>
</dbReference>
<evidence type="ECO:0000313" key="2">
    <source>
        <dbReference type="Proteomes" id="UP000219612"/>
    </source>
</evidence>